<reference evidence="2" key="1">
    <citation type="submission" date="2025-08" db="UniProtKB">
        <authorList>
            <consortium name="RefSeq"/>
        </authorList>
    </citation>
    <scope>IDENTIFICATION</scope>
    <source>
        <tissue evidence="2">Blood</tissue>
    </source>
</reference>
<name>A0A9W3HLL8_CAMBA</name>
<organism evidence="2">
    <name type="scientific">Camelus bactrianus</name>
    <name type="common">Bactrian camel</name>
    <dbReference type="NCBI Taxonomy" id="9837"/>
    <lineage>
        <taxon>Eukaryota</taxon>
        <taxon>Metazoa</taxon>
        <taxon>Chordata</taxon>
        <taxon>Craniata</taxon>
        <taxon>Vertebrata</taxon>
        <taxon>Euteleostomi</taxon>
        <taxon>Mammalia</taxon>
        <taxon>Eutheria</taxon>
        <taxon>Laurasiatheria</taxon>
        <taxon>Artiodactyla</taxon>
        <taxon>Tylopoda</taxon>
        <taxon>Camelidae</taxon>
        <taxon>Camelus</taxon>
    </lineage>
</organism>
<protein>
    <submittedName>
        <fullName evidence="2">Uncharacterized protein LOC123618763 isoform X1</fullName>
    </submittedName>
</protein>
<sequence>MAWALGAAGRPLPLHPQVLQVVLTPYQRQLGCQHPPDGHLWPRPGRARLGGLEAHDQPASHQLTSLGSSRPFPRWLLPPLRGPAPDPAVGLMRTRSSHAVMGRSPTRCPAPQGPEAFWELLSESPGHAGASEHLC</sequence>
<proteinExistence type="predicted"/>
<gene>
    <name evidence="2" type="primary">LOC123618763</name>
</gene>
<evidence type="ECO:0000313" key="2">
    <source>
        <dbReference type="RefSeq" id="XP_045377699.1"/>
    </source>
</evidence>
<accession>A0A9W3HLL8</accession>
<evidence type="ECO:0000256" key="1">
    <source>
        <dbReference type="SAM" id="MobiDB-lite"/>
    </source>
</evidence>
<feature type="region of interest" description="Disordered" evidence="1">
    <location>
        <begin position="48"/>
        <end position="70"/>
    </location>
</feature>
<dbReference type="AlphaFoldDB" id="A0A9W3HLL8"/>
<feature type="compositionally biased region" description="Polar residues" evidence="1">
    <location>
        <begin position="59"/>
        <end position="68"/>
    </location>
</feature>
<dbReference type="RefSeq" id="XP_045377699.1">
    <property type="nucleotide sequence ID" value="XM_045521743.1"/>
</dbReference>